<dbReference type="EMBL" id="BGZK01000017">
    <property type="protein sequence ID" value="GBP05278.1"/>
    <property type="molecule type" value="Genomic_DNA"/>
</dbReference>
<dbReference type="AlphaFoldDB" id="A0A4C1SVP3"/>
<reference evidence="1 2" key="1">
    <citation type="journal article" date="2019" name="Commun. Biol.">
        <title>The bagworm genome reveals a unique fibroin gene that provides high tensile strength.</title>
        <authorList>
            <person name="Kono N."/>
            <person name="Nakamura H."/>
            <person name="Ohtoshi R."/>
            <person name="Tomita M."/>
            <person name="Numata K."/>
            <person name="Arakawa K."/>
        </authorList>
    </citation>
    <scope>NUCLEOTIDE SEQUENCE [LARGE SCALE GENOMIC DNA]</scope>
</reference>
<gene>
    <name evidence="1" type="ORF">EVAR_76728_1</name>
</gene>
<accession>A0A4C1SVP3</accession>
<evidence type="ECO:0000313" key="2">
    <source>
        <dbReference type="Proteomes" id="UP000299102"/>
    </source>
</evidence>
<protein>
    <submittedName>
        <fullName evidence="1">Uncharacterized protein</fullName>
    </submittedName>
</protein>
<proteinExistence type="predicted"/>
<dbReference type="Proteomes" id="UP000299102">
    <property type="component" value="Unassembled WGS sequence"/>
</dbReference>
<sequence length="190" mass="20608">MKSAYLRAAVVDLGLDPHIVLHVSQARVGGFRSTLPCRSSLPQQFGGSGSRNRLLTLLAIGSRGFLWTEVTDAYAKFVRSNWEVVIASRAAGLLLHPPQLGSSGGSMVHMVGGVSYLYGASVNGVRSVVEIAPYSFKSSVWRGGVRHEREWEHTVIYNKSCDRGPPPEGAPLAFGHGMVVRLKVSVLYLF</sequence>
<name>A0A4C1SVP3_EUMVA</name>
<keyword evidence="2" id="KW-1185">Reference proteome</keyword>
<evidence type="ECO:0000313" key="1">
    <source>
        <dbReference type="EMBL" id="GBP05278.1"/>
    </source>
</evidence>
<organism evidence="1 2">
    <name type="scientific">Eumeta variegata</name>
    <name type="common">Bagworm moth</name>
    <name type="synonym">Eumeta japonica</name>
    <dbReference type="NCBI Taxonomy" id="151549"/>
    <lineage>
        <taxon>Eukaryota</taxon>
        <taxon>Metazoa</taxon>
        <taxon>Ecdysozoa</taxon>
        <taxon>Arthropoda</taxon>
        <taxon>Hexapoda</taxon>
        <taxon>Insecta</taxon>
        <taxon>Pterygota</taxon>
        <taxon>Neoptera</taxon>
        <taxon>Endopterygota</taxon>
        <taxon>Lepidoptera</taxon>
        <taxon>Glossata</taxon>
        <taxon>Ditrysia</taxon>
        <taxon>Tineoidea</taxon>
        <taxon>Psychidae</taxon>
        <taxon>Oiketicinae</taxon>
        <taxon>Eumeta</taxon>
    </lineage>
</organism>
<comment type="caution">
    <text evidence="1">The sequence shown here is derived from an EMBL/GenBank/DDBJ whole genome shotgun (WGS) entry which is preliminary data.</text>
</comment>